<evidence type="ECO:0000256" key="4">
    <source>
        <dbReference type="ARBA" id="ARBA00022705"/>
    </source>
</evidence>
<evidence type="ECO:0000256" key="5">
    <source>
        <dbReference type="ARBA" id="ARBA00022723"/>
    </source>
</evidence>
<dbReference type="FunFam" id="3.90.79.10:FF:000014">
    <property type="entry name" value="8-oxo-dGTP diphosphatase MutT"/>
    <property type="match status" value="1"/>
</dbReference>
<dbReference type="Pfam" id="PF14815">
    <property type="entry name" value="NUDIX_4"/>
    <property type="match status" value="1"/>
</dbReference>
<comment type="caution">
    <text evidence="20">The sequence shown here is derived from an EMBL/GenBank/DDBJ whole genome shotgun (WGS) entry which is preliminary data.</text>
</comment>
<evidence type="ECO:0000256" key="13">
    <source>
        <dbReference type="ARBA" id="ARBA00040794"/>
    </source>
</evidence>
<evidence type="ECO:0000256" key="11">
    <source>
        <dbReference type="ARBA" id="ARBA00036904"/>
    </source>
</evidence>
<evidence type="ECO:0000256" key="9">
    <source>
        <dbReference type="ARBA" id="ARBA00023204"/>
    </source>
</evidence>
<dbReference type="GO" id="GO:0044715">
    <property type="term" value="F:8-oxo-dGDP phosphatase activity"/>
    <property type="evidence" value="ECO:0007669"/>
    <property type="project" value="TreeGrafter"/>
</dbReference>
<feature type="binding site" evidence="17">
    <location>
        <position position="27"/>
    </location>
    <ligand>
        <name>8-oxo-dGTP</name>
        <dbReference type="ChEBI" id="CHEBI:77896"/>
    </ligand>
</feature>
<reference evidence="21" key="1">
    <citation type="journal article" date="2014" name="Environ. Microbiol.">
        <title>Comparative genomics of the marine bacterial genus Glaciecola reveals the high degree of genomic diversity and genomic characteristic for cold adaptation.</title>
        <authorList>
            <person name="Qin Q.L."/>
            <person name="Xie B.B."/>
            <person name="Yu Y."/>
            <person name="Shu Y.L."/>
            <person name="Rong J.C."/>
            <person name="Zhang Y.J."/>
            <person name="Zhao D.L."/>
            <person name="Chen X.L."/>
            <person name="Zhang X.Y."/>
            <person name="Chen B."/>
            <person name="Zhou B.C."/>
            <person name="Zhang Y.Z."/>
        </authorList>
    </citation>
    <scope>NUCLEOTIDE SEQUENCE [LARGE SCALE GENOMIC DNA]</scope>
    <source>
        <strain evidence="21">ACAM 615</strain>
    </source>
</reference>
<gene>
    <name evidence="20" type="primary">mutT</name>
    <name evidence="20" type="ORF">GPAL_4042</name>
</gene>
<dbReference type="AlphaFoldDB" id="K6Z3U4"/>
<dbReference type="InterPro" id="IPR020476">
    <property type="entry name" value="Nudix_hydrolase"/>
</dbReference>
<dbReference type="PANTHER" id="PTHR47707:SF1">
    <property type="entry name" value="NUDIX HYDROLASE FAMILY PROTEIN"/>
    <property type="match status" value="1"/>
</dbReference>
<dbReference type="RefSeq" id="WP_006015638.1">
    <property type="nucleotide sequence ID" value="NZ_BAEQ01000067.1"/>
</dbReference>
<dbReference type="OrthoDB" id="9810648at2"/>
<organism evidence="20 21">
    <name type="scientific">Brumicola pallidula DSM 14239 = ACAM 615</name>
    <dbReference type="NCBI Taxonomy" id="1121922"/>
    <lineage>
        <taxon>Bacteria</taxon>
        <taxon>Pseudomonadati</taxon>
        <taxon>Pseudomonadota</taxon>
        <taxon>Gammaproteobacteria</taxon>
        <taxon>Alteromonadales</taxon>
        <taxon>Alteromonadaceae</taxon>
        <taxon>Brumicola</taxon>
    </lineage>
</organism>
<evidence type="ECO:0000313" key="21">
    <source>
        <dbReference type="Proteomes" id="UP000006251"/>
    </source>
</evidence>
<name>K6Z3U4_9ALTE</name>
<evidence type="ECO:0000256" key="12">
    <source>
        <dbReference type="ARBA" id="ARBA00038905"/>
    </source>
</evidence>
<dbReference type="Proteomes" id="UP000006251">
    <property type="component" value="Unassembled WGS sequence"/>
</dbReference>
<keyword evidence="5 18" id="KW-0479">Metal-binding</keyword>
<dbReference type="Gene3D" id="3.90.79.10">
    <property type="entry name" value="Nucleoside Triphosphate Pyrophosphohydrolase"/>
    <property type="match status" value="1"/>
</dbReference>
<evidence type="ECO:0000256" key="3">
    <source>
        <dbReference type="ARBA" id="ARBA00022457"/>
    </source>
</evidence>
<comment type="catalytic activity">
    <reaction evidence="11">
        <text>8-oxo-GTP + H2O = 8-oxo-GMP + diphosphate + H(+)</text>
        <dbReference type="Rhea" id="RHEA:67616"/>
        <dbReference type="ChEBI" id="CHEBI:15377"/>
        <dbReference type="ChEBI" id="CHEBI:15378"/>
        <dbReference type="ChEBI" id="CHEBI:33019"/>
        <dbReference type="ChEBI" id="CHEBI:143553"/>
        <dbReference type="ChEBI" id="CHEBI:145694"/>
    </reaction>
</comment>
<dbReference type="GO" id="GO:0044716">
    <property type="term" value="F:8-oxo-GDP phosphatase activity"/>
    <property type="evidence" value="ECO:0007669"/>
    <property type="project" value="TreeGrafter"/>
</dbReference>
<evidence type="ECO:0000256" key="6">
    <source>
        <dbReference type="ARBA" id="ARBA00022763"/>
    </source>
</evidence>
<comment type="catalytic activity">
    <reaction evidence="10">
        <text>8-oxo-dGTP + H2O = 8-oxo-dGMP + diphosphate + H(+)</text>
        <dbReference type="Rhea" id="RHEA:31575"/>
        <dbReference type="ChEBI" id="CHEBI:15377"/>
        <dbReference type="ChEBI" id="CHEBI:15378"/>
        <dbReference type="ChEBI" id="CHEBI:33019"/>
        <dbReference type="ChEBI" id="CHEBI:63224"/>
        <dbReference type="ChEBI" id="CHEBI:77896"/>
        <dbReference type="EC" id="3.6.1.55"/>
    </reaction>
</comment>
<accession>K6Z3U4</accession>
<dbReference type="GO" id="GO:0006281">
    <property type="term" value="P:DNA repair"/>
    <property type="evidence" value="ECO:0007669"/>
    <property type="project" value="UniProtKB-KW"/>
</dbReference>
<evidence type="ECO:0000256" key="17">
    <source>
        <dbReference type="PIRSR" id="PIRSR603561-1"/>
    </source>
</evidence>
<keyword evidence="6" id="KW-0227">DNA damage</keyword>
<dbReference type="GO" id="GO:0008413">
    <property type="term" value="F:8-oxo-7,8-dihydroguanosine triphosphate pyrophosphatase activity"/>
    <property type="evidence" value="ECO:0007669"/>
    <property type="project" value="InterPro"/>
</dbReference>
<evidence type="ECO:0000256" key="10">
    <source>
        <dbReference type="ARBA" id="ARBA00035861"/>
    </source>
</evidence>
<sequence length="129" mass="14459">MKQVHVAVGVVRRESTFFICKRADHQHQGGKWEFPGGKVETGETVEQALNRELREEIGISITASTPLIEIAHEYTEKRVLLSVLLVHKFSGEPFGKEGQIHRWADIGELNDIDFPDANVAIVEAILDTL</sequence>
<evidence type="ECO:0000313" key="20">
    <source>
        <dbReference type="EMBL" id="GAC30881.1"/>
    </source>
</evidence>
<dbReference type="InterPro" id="IPR003561">
    <property type="entry name" value="Mutator_MutT"/>
</dbReference>
<dbReference type="PRINTS" id="PR00502">
    <property type="entry name" value="NUDIXFAMILY"/>
</dbReference>
<dbReference type="InterPro" id="IPR029119">
    <property type="entry name" value="MutY_C"/>
</dbReference>
<proteinExistence type="inferred from homology"/>
<feature type="binding site" evidence="17">
    <location>
        <position position="118"/>
    </location>
    <ligand>
        <name>8-oxo-dGTP</name>
        <dbReference type="ChEBI" id="CHEBI:77896"/>
    </ligand>
</feature>
<evidence type="ECO:0000259" key="19">
    <source>
        <dbReference type="PROSITE" id="PS51462"/>
    </source>
</evidence>
<dbReference type="STRING" id="1121922.GCA_000428905_00287"/>
<dbReference type="NCBIfam" id="TIGR00586">
    <property type="entry name" value="mutt"/>
    <property type="match status" value="1"/>
</dbReference>
<keyword evidence="7" id="KW-0378">Hydrolase</keyword>
<dbReference type="EMBL" id="BAEQ01000067">
    <property type="protein sequence ID" value="GAC30881.1"/>
    <property type="molecule type" value="Genomic_DNA"/>
</dbReference>
<feature type="binding site" evidence="17">
    <location>
        <begin position="33"/>
        <end position="36"/>
    </location>
    <ligand>
        <name>8-oxo-dGTP</name>
        <dbReference type="ChEBI" id="CHEBI:77896"/>
    </ligand>
</feature>
<dbReference type="PANTHER" id="PTHR47707">
    <property type="entry name" value="8-OXO-DGTP DIPHOSPHATASE"/>
    <property type="match status" value="1"/>
</dbReference>
<dbReference type="SUPFAM" id="SSF55811">
    <property type="entry name" value="Nudix"/>
    <property type="match status" value="1"/>
</dbReference>
<evidence type="ECO:0000256" key="2">
    <source>
        <dbReference type="ARBA" id="ARBA00005582"/>
    </source>
</evidence>
<evidence type="ECO:0000256" key="18">
    <source>
        <dbReference type="PIRSR" id="PIRSR603561-2"/>
    </source>
</evidence>
<dbReference type="CDD" id="cd03425">
    <property type="entry name" value="NUDIX_MutT_NudA_like"/>
    <property type="match status" value="1"/>
</dbReference>
<dbReference type="PROSITE" id="PS51462">
    <property type="entry name" value="NUDIX"/>
    <property type="match status" value="1"/>
</dbReference>
<dbReference type="InterPro" id="IPR000086">
    <property type="entry name" value="NUDIX_hydrolase_dom"/>
</dbReference>
<keyword evidence="4" id="KW-0235">DNA replication</keyword>
<comment type="cofactor">
    <cofactor evidence="1 18">
        <name>Mg(2+)</name>
        <dbReference type="ChEBI" id="CHEBI:18420"/>
    </cofactor>
</comment>
<evidence type="ECO:0000256" key="15">
    <source>
        <dbReference type="ARBA" id="ARBA00041979"/>
    </source>
</evidence>
<feature type="domain" description="Nudix hydrolase" evidence="19">
    <location>
        <begin position="1"/>
        <end position="127"/>
    </location>
</feature>
<evidence type="ECO:0000256" key="1">
    <source>
        <dbReference type="ARBA" id="ARBA00001946"/>
    </source>
</evidence>
<dbReference type="GO" id="GO:0046872">
    <property type="term" value="F:metal ion binding"/>
    <property type="evidence" value="ECO:0007669"/>
    <property type="project" value="UniProtKB-KW"/>
</dbReference>
<dbReference type="InterPro" id="IPR047127">
    <property type="entry name" value="MutT-like"/>
</dbReference>
<keyword evidence="21" id="KW-1185">Reference proteome</keyword>
<dbReference type="EC" id="3.6.1.55" evidence="12"/>
<dbReference type="InterPro" id="IPR020084">
    <property type="entry name" value="NUDIX_hydrolase_CS"/>
</dbReference>
<keyword evidence="9" id="KW-0234">DNA repair</keyword>
<dbReference type="GO" id="GO:0035539">
    <property type="term" value="F:8-oxo-7,8-dihydrodeoxyguanosine triphosphate pyrophosphatase activity"/>
    <property type="evidence" value="ECO:0007669"/>
    <property type="project" value="UniProtKB-EC"/>
</dbReference>
<feature type="binding site" evidence="18">
    <location>
        <position position="56"/>
    </location>
    <ligand>
        <name>Mg(2+)</name>
        <dbReference type="ChEBI" id="CHEBI:18420"/>
    </ligand>
</feature>
<protein>
    <recommendedName>
        <fullName evidence="13">8-oxo-dGTP diphosphatase</fullName>
        <ecNumber evidence="12">3.6.1.55</ecNumber>
    </recommendedName>
    <alternativeName>
        <fullName evidence="16">7,8-dihydro-8-oxoguanine-triphosphatase</fullName>
    </alternativeName>
    <alternativeName>
        <fullName evidence="15">Mutator protein MutT</fullName>
    </alternativeName>
    <alternativeName>
        <fullName evidence="14">dGTP pyrophosphohydrolase</fullName>
    </alternativeName>
</protein>
<evidence type="ECO:0000256" key="16">
    <source>
        <dbReference type="ARBA" id="ARBA00042798"/>
    </source>
</evidence>
<evidence type="ECO:0000256" key="8">
    <source>
        <dbReference type="ARBA" id="ARBA00022842"/>
    </source>
</evidence>
<keyword evidence="8 18" id="KW-0460">Magnesium</keyword>
<comment type="similarity">
    <text evidence="2">Belongs to the Nudix hydrolase family.</text>
</comment>
<dbReference type="InterPro" id="IPR015797">
    <property type="entry name" value="NUDIX_hydrolase-like_dom_sf"/>
</dbReference>
<keyword evidence="3" id="KW-0515">Mutator protein</keyword>
<feature type="binding site" evidence="17">
    <location>
        <position position="22"/>
    </location>
    <ligand>
        <name>8-oxo-dGTP</name>
        <dbReference type="ChEBI" id="CHEBI:77896"/>
    </ligand>
</feature>
<dbReference type="GO" id="GO:0006260">
    <property type="term" value="P:DNA replication"/>
    <property type="evidence" value="ECO:0007669"/>
    <property type="project" value="UniProtKB-KW"/>
</dbReference>
<evidence type="ECO:0000256" key="7">
    <source>
        <dbReference type="ARBA" id="ARBA00022801"/>
    </source>
</evidence>
<feature type="binding site" evidence="18">
    <location>
        <position position="36"/>
    </location>
    <ligand>
        <name>Mg(2+)</name>
        <dbReference type="ChEBI" id="CHEBI:18420"/>
    </ligand>
</feature>
<evidence type="ECO:0000256" key="14">
    <source>
        <dbReference type="ARBA" id="ARBA00041592"/>
    </source>
</evidence>
<dbReference type="PROSITE" id="PS00893">
    <property type="entry name" value="NUDIX_BOX"/>
    <property type="match status" value="1"/>
</dbReference>